<reference evidence="2 3" key="1">
    <citation type="submission" date="2018-05" db="EMBL/GenBank/DDBJ databases">
        <title>Genomic Encyclopedia of Type Strains, Phase IV (KMG-IV): sequencing the most valuable type-strain genomes for metagenomic binning, comparative biology and taxonomic classification.</title>
        <authorList>
            <person name="Goeker M."/>
        </authorList>
    </citation>
    <scope>NUCLEOTIDE SEQUENCE [LARGE SCALE GENOMIC DNA]</scope>
    <source>
        <strain evidence="2 3">DSM 16097</strain>
    </source>
</reference>
<comment type="caution">
    <text evidence="2">The sequence shown here is derived from an EMBL/GenBank/DDBJ whole genome shotgun (WGS) entry which is preliminary data.</text>
</comment>
<dbReference type="AlphaFoldDB" id="A0A316G9R3"/>
<dbReference type="EMBL" id="QGGW01000012">
    <property type="protein sequence ID" value="PWK57323.1"/>
    <property type="molecule type" value="Genomic_DNA"/>
</dbReference>
<name>A0A316G9R3_9RHOB</name>
<evidence type="ECO:0000313" key="2">
    <source>
        <dbReference type="EMBL" id="PWK57323.1"/>
    </source>
</evidence>
<proteinExistence type="predicted"/>
<dbReference type="Proteomes" id="UP000245708">
    <property type="component" value="Unassembled WGS sequence"/>
</dbReference>
<keyword evidence="3" id="KW-1185">Reference proteome</keyword>
<accession>A0A316G9R3</accession>
<evidence type="ECO:0000256" key="1">
    <source>
        <dbReference type="SAM" id="MobiDB-lite"/>
    </source>
</evidence>
<evidence type="ECO:0000313" key="3">
    <source>
        <dbReference type="Proteomes" id="UP000245708"/>
    </source>
</evidence>
<sequence>MVKQNWIAASENTAGLPGLPSDGVRQVMSMSNQIGNDPRLSSDAGQLDQFVVR</sequence>
<organism evidence="2 3">
    <name type="scientific">Roseicyclus mahoneyensis</name>
    <dbReference type="NCBI Taxonomy" id="164332"/>
    <lineage>
        <taxon>Bacteria</taxon>
        <taxon>Pseudomonadati</taxon>
        <taxon>Pseudomonadota</taxon>
        <taxon>Alphaproteobacteria</taxon>
        <taxon>Rhodobacterales</taxon>
        <taxon>Roseobacteraceae</taxon>
        <taxon>Roseicyclus</taxon>
    </lineage>
</organism>
<gene>
    <name evidence="2" type="ORF">C7455_11249</name>
</gene>
<protein>
    <submittedName>
        <fullName evidence="2">Uncharacterized protein</fullName>
    </submittedName>
</protein>
<feature type="region of interest" description="Disordered" evidence="1">
    <location>
        <begin position="33"/>
        <end position="53"/>
    </location>
</feature>